<dbReference type="PANTHER" id="PTHR22803">
    <property type="entry name" value="MANNOSE, PHOSPHOLIPASE, LECTIN RECEPTOR RELATED"/>
    <property type="match status" value="1"/>
</dbReference>
<reference evidence="4" key="1">
    <citation type="submission" date="2025-08" db="UniProtKB">
        <authorList>
            <consortium name="Ensembl"/>
        </authorList>
    </citation>
    <scope>IDENTIFICATION</scope>
</reference>
<protein>
    <recommendedName>
        <fullName evidence="3">C-type lectin domain-containing protein</fullName>
    </recommendedName>
</protein>
<feature type="signal peptide" evidence="2">
    <location>
        <begin position="1"/>
        <end position="19"/>
    </location>
</feature>
<evidence type="ECO:0000256" key="1">
    <source>
        <dbReference type="ARBA" id="ARBA00023157"/>
    </source>
</evidence>
<dbReference type="Pfam" id="PF00059">
    <property type="entry name" value="Lectin_C"/>
    <property type="match status" value="1"/>
</dbReference>
<reference evidence="4" key="2">
    <citation type="submission" date="2025-09" db="UniProtKB">
        <authorList>
            <consortium name="Ensembl"/>
        </authorList>
    </citation>
    <scope>IDENTIFICATION</scope>
</reference>
<proteinExistence type="predicted"/>
<evidence type="ECO:0000259" key="3">
    <source>
        <dbReference type="PROSITE" id="PS50041"/>
    </source>
</evidence>
<dbReference type="SUPFAM" id="SSF56436">
    <property type="entry name" value="C-type lectin-like"/>
    <property type="match status" value="1"/>
</dbReference>
<sequence length="169" mass="19441">MKMLTVFILVCAMVALARGDAENGLFKRSSHCPTDSITFRGRCFFYVSAKMTWGDAEKFCLTNRAHLASVHSAEEYYSIQRMIKNLTQGLGRTWLGGSDCQNEGVWLWSDGTPFDYRHKGKFDNRWWRQHCLQMNYGEQNLWDDVQCSSKLPFVCAKETGIEFLSNAKV</sequence>
<accession>A0A3Q0R1H0</accession>
<feature type="chain" id="PRO_5018749738" description="C-type lectin domain-containing protein" evidence="2">
    <location>
        <begin position="20"/>
        <end position="169"/>
    </location>
</feature>
<dbReference type="AlphaFoldDB" id="A0A3Q0R1H0"/>
<dbReference type="PROSITE" id="PS00615">
    <property type="entry name" value="C_TYPE_LECTIN_1"/>
    <property type="match status" value="1"/>
</dbReference>
<dbReference type="PROSITE" id="PS50041">
    <property type="entry name" value="C_TYPE_LECTIN_2"/>
    <property type="match status" value="1"/>
</dbReference>
<dbReference type="Proteomes" id="UP000261340">
    <property type="component" value="Unplaced"/>
</dbReference>
<dbReference type="Ensembl" id="ENSACIT00000003997.1">
    <property type="protein sequence ID" value="ENSACIP00000003871.1"/>
    <property type="gene ID" value="ENSACIG00000003030.1"/>
</dbReference>
<evidence type="ECO:0000313" key="5">
    <source>
        <dbReference type="Proteomes" id="UP000261340"/>
    </source>
</evidence>
<evidence type="ECO:0000313" key="4">
    <source>
        <dbReference type="Ensembl" id="ENSACIP00000003871.1"/>
    </source>
</evidence>
<keyword evidence="5" id="KW-1185">Reference proteome</keyword>
<dbReference type="STRING" id="61819.ENSACIP00000003871"/>
<feature type="domain" description="C-type lectin" evidence="3">
    <location>
        <begin position="39"/>
        <end position="156"/>
    </location>
</feature>
<dbReference type="CDD" id="cd00037">
    <property type="entry name" value="CLECT"/>
    <property type="match status" value="1"/>
</dbReference>
<name>A0A3Q0R1H0_AMPCI</name>
<evidence type="ECO:0000256" key="2">
    <source>
        <dbReference type="SAM" id="SignalP"/>
    </source>
</evidence>
<keyword evidence="1" id="KW-1015">Disulfide bond</keyword>
<dbReference type="OMA" id="HAWNDEL"/>
<dbReference type="InterPro" id="IPR050111">
    <property type="entry name" value="C-type_lectin/snaclec_domain"/>
</dbReference>
<keyword evidence="2" id="KW-0732">Signal</keyword>
<dbReference type="Gene3D" id="3.10.100.10">
    <property type="entry name" value="Mannose-Binding Protein A, subunit A"/>
    <property type="match status" value="1"/>
</dbReference>
<dbReference type="SMART" id="SM00034">
    <property type="entry name" value="CLECT"/>
    <property type="match status" value="1"/>
</dbReference>
<dbReference type="InterPro" id="IPR016186">
    <property type="entry name" value="C-type_lectin-like/link_sf"/>
</dbReference>
<dbReference type="InterPro" id="IPR016187">
    <property type="entry name" value="CTDL_fold"/>
</dbReference>
<organism evidence="4 5">
    <name type="scientific">Amphilophus citrinellus</name>
    <name type="common">Midas cichlid</name>
    <name type="synonym">Cichlasoma citrinellum</name>
    <dbReference type="NCBI Taxonomy" id="61819"/>
    <lineage>
        <taxon>Eukaryota</taxon>
        <taxon>Metazoa</taxon>
        <taxon>Chordata</taxon>
        <taxon>Craniata</taxon>
        <taxon>Vertebrata</taxon>
        <taxon>Euteleostomi</taxon>
        <taxon>Actinopterygii</taxon>
        <taxon>Neopterygii</taxon>
        <taxon>Teleostei</taxon>
        <taxon>Neoteleostei</taxon>
        <taxon>Acanthomorphata</taxon>
        <taxon>Ovalentaria</taxon>
        <taxon>Cichlomorphae</taxon>
        <taxon>Cichliformes</taxon>
        <taxon>Cichlidae</taxon>
        <taxon>New World cichlids</taxon>
        <taxon>Cichlasomatinae</taxon>
        <taxon>Heroini</taxon>
        <taxon>Amphilophus</taxon>
    </lineage>
</organism>
<dbReference type="InterPro" id="IPR018378">
    <property type="entry name" value="C-type_lectin_CS"/>
</dbReference>
<dbReference type="GeneTree" id="ENSGT01120000272028"/>
<dbReference type="InterPro" id="IPR001304">
    <property type="entry name" value="C-type_lectin-like"/>
</dbReference>